<reference evidence="2 3" key="1">
    <citation type="submission" date="2018-03" db="EMBL/GenBank/DDBJ databases">
        <title>Draft genome sequence of Rohu Carp (Labeo rohita).</title>
        <authorList>
            <person name="Das P."/>
            <person name="Kushwaha B."/>
            <person name="Joshi C.G."/>
            <person name="Kumar D."/>
            <person name="Nagpure N.S."/>
            <person name="Sahoo L."/>
            <person name="Das S.P."/>
            <person name="Bit A."/>
            <person name="Patnaik S."/>
            <person name="Meher P.K."/>
            <person name="Jayasankar P."/>
            <person name="Koringa P.G."/>
            <person name="Patel N.V."/>
            <person name="Hinsu A.T."/>
            <person name="Kumar R."/>
            <person name="Pandey M."/>
            <person name="Agarwal S."/>
            <person name="Srivastava S."/>
            <person name="Singh M."/>
            <person name="Iquebal M.A."/>
            <person name="Jaiswal S."/>
            <person name="Angadi U.B."/>
            <person name="Kumar N."/>
            <person name="Raza M."/>
            <person name="Shah T.M."/>
            <person name="Rai A."/>
            <person name="Jena J.K."/>
        </authorList>
    </citation>
    <scope>NUCLEOTIDE SEQUENCE [LARGE SCALE GENOMIC DNA]</scope>
    <source>
        <strain evidence="2">DASCIFA01</strain>
        <tissue evidence="2">Testis</tissue>
    </source>
</reference>
<sequence length="77" mass="8236">MGTREPCDGVPKCGLEMGQSLLAQRRAAAPLRLCAMTDGRADSCLTSQDLQPSRSSRQSNTYQPEVNLLSPASQRGA</sequence>
<dbReference type="Proteomes" id="UP000290572">
    <property type="component" value="Unassembled WGS sequence"/>
</dbReference>
<proteinExistence type="predicted"/>
<comment type="caution">
    <text evidence="2">The sequence shown here is derived from an EMBL/GenBank/DDBJ whole genome shotgun (WGS) entry which is preliminary data.</text>
</comment>
<evidence type="ECO:0000313" key="3">
    <source>
        <dbReference type="Proteomes" id="UP000290572"/>
    </source>
</evidence>
<feature type="region of interest" description="Disordered" evidence="1">
    <location>
        <begin position="45"/>
        <end position="77"/>
    </location>
</feature>
<evidence type="ECO:0000313" key="2">
    <source>
        <dbReference type="EMBL" id="RXN07320.1"/>
    </source>
</evidence>
<gene>
    <name evidence="2" type="ORF">ROHU_012035</name>
</gene>
<dbReference type="AlphaFoldDB" id="A0A498LGL4"/>
<accession>A0A498LGL4</accession>
<protein>
    <submittedName>
        <fullName evidence="2">Uncharacterized protein</fullName>
    </submittedName>
</protein>
<dbReference type="EMBL" id="QBIY01013350">
    <property type="protein sequence ID" value="RXN07320.1"/>
    <property type="molecule type" value="Genomic_DNA"/>
</dbReference>
<keyword evidence="3" id="KW-1185">Reference proteome</keyword>
<organism evidence="2 3">
    <name type="scientific">Labeo rohita</name>
    <name type="common">Indian major carp</name>
    <name type="synonym">Cyprinus rohita</name>
    <dbReference type="NCBI Taxonomy" id="84645"/>
    <lineage>
        <taxon>Eukaryota</taxon>
        <taxon>Metazoa</taxon>
        <taxon>Chordata</taxon>
        <taxon>Craniata</taxon>
        <taxon>Vertebrata</taxon>
        <taxon>Euteleostomi</taxon>
        <taxon>Actinopterygii</taxon>
        <taxon>Neopterygii</taxon>
        <taxon>Teleostei</taxon>
        <taxon>Ostariophysi</taxon>
        <taxon>Cypriniformes</taxon>
        <taxon>Cyprinidae</taxon>
        <taxon>Labeoninae</taxon>
        <taxon>Labeonini</taxon>
        <taxon>Labeo</taxon>
    </lineage>
</organism>
<evidence type="ECO:0000256" key="1">
    <source>
        <dbReference type="SAM" id="MobiDB-lite"/>
    </source>
</evidence>
<name>A0A498LGL4_LABRO</name>